<keyword evidence="1" id="KW-1133">Transmembrane helix</keyword>
<keyword evidence="1" id="KW-0472">Membrane</keyword>
<dbReference type="EMBL" id="CP137640">
    <property type="protein sequence ID" value="WVX79679.1"/>
    <property type="molecule type" value="Genomic_DNA"/>
</dbReference>
<proteinExistence type="predicted"/>
<keyword evidence="1" id="KW-0812">Transmembrane</keyword>
<name>A0ABZ2C7V5_9BACI</name>
<gene>
    <name evidence="2" type="ORF">R4Z09_20645</name>
</gene>
<keyword evidence="3" id="KW-1185">Reference proteome</keyword>
<evidence type="ECO:0000256" key="1">
    <source>
        <dbReference type="SAM" id="Phobius"/>
    </source>
</evidence>
<organism evidence="2 3">
    <name type="scientific">Niallia oryzisoli</name>
    <dbReference type="NCBI Taxonomy" id="1737571"/>
    <lineage>
        <taxon>Bacteria</taxon>
        <taxon>Bacillati</taxon>
        <taxon>Bacillota</taxon>
        <taxon>Bacilli</taxon>
        <taxon>Bacillales</taxon>
        <taxon>Bacillaceae</taxon>
        <taxon>Niallia</taxon>
    </lineage>
</organism>
<evidence type="ECO:0000313" key="3">
    <source>
        <dbReference type="Proteomes" id="UP001357223"/>
    </source>
</evidence>
<dbReference type="Proteomes" id="UP001357223">
    <property type="component" value="Chromosome"/>
</dbReference>
<feature type="transmembrane region" description="Helical" evidence="1">
    <location>
        <begin position="20"/>
        <end position="39"/>
    </location>
</feature>
<protein>
    <submittedName>
        <fullName evidence="2">Uncharacterized protein</fullName>
    </submittedName>
</protein>
<dbReference type="RefSeq" id="WP_338448611.1">
    <property type="nucleotide sequence ID" value="NZ_CP137640.1"/>
</dbReference>
<evidence type="ECO:0000313" key="2">
    <source>
        <dbReference type="EMBL" id="WVX79679.1"/>
    </source>
</evidence>
<accession>A0ABZ2C7V5</accession>
<sequence>MHERKEKKEKRMMLKNLAPIVIAGCMWGSVGLFVIKFFLKTNQ</sequence>
<reference evidence="2 3" key="1">
    <citation type="submission" date="2023-10" db="EMBL/GenBank/DDBJ databases">
        <title>Niallia locisalis sp.nov. isolated from a salt pond sample.</title>
        <authorList>
            <person name="Li X.-J."/>
            <person name="Dong L."/>
        </authorList>
    </citation>
    <scope>NUCLEOTIDE SEQUENCE [LARGE SCALE GENOMIC DNA]</scope>
    <source>
        <strain evidence="2 3">DSM 29761</strain>
    </source>
</reference>